<dbReference type="NCBIfam" id="TIGR00044">
    <property type="entry name" value="YggS family pyridoxal phosphate-dependent enzyme"/>
    <property type="match status" value="1"/>
</dbReference>
<evidence type="ECO:0000313" key="3">
    <source>
        <dbReference type="EMBL" id="VAW42632.1"/>
    </source>
</evidence>
<dbReference type="FunFam" id="3.20.20.10:FF:000018">
    <property type="entry name" value="Pyridoxal phosphate homeostasis protein"/>
    <property type="match status" value="1"/>
</dbReference>
<dbReference type="GO" id="GO:0030170">
    <property type="term" value="F:pyridoxal phosphate binding"/>
    <property type="evidence" value="ECO:0007669"/>
    <property type="project" value="InterPro"/>
</dbReference>
<dbReference type="HAMAP" id="MF_02087">
    <property type="entry name" value="PLP_homeostasis"/>
    <property type="match status" value="1"/>
</dbReference>
<dbReference type="PANTHER" id="PTHR10146">
    <property type="entry name" value="PROLINE SYNTHETASE CO-TRANSCRIBED BACTERIAL HOMOLOG PROTEIN"/>
    <property type="match status" value="1"/>
</dbReference>
<name>A0A3B0VU88_9ZZZZ</name>
<dbReference type="EMBL" id="UOEX01000462">
    <property type="protein sequence ID" value="VAW42632.1"/>
    <property type="molecule type" value="Genomic_DNA"/>
</dbReference>
<dbReference type="InterPro" id="IPR001608">
    <property type="entry name" value="Ala_racemase_N"/>
</dbReference>
<proteinExistence type="inferred from homology"/>
<reference evidence="3" key="1">
    <citation type="submission" date="2018-06" db="EMBL/GenBank/DDBJ databases">
        <authorList>
            <person name="Zhirakovskaya E."/>
        </authorList>
    </citation>
    <scope>NUCLEOTIDE SEQUENCE</scope>
</reference>
<dbReference type="InterPro" id="IPR029066">
    <property type="entry name" value="PLP-binding_barrel"/>
</dbReference>
<sequence>MSLTENLSRIKERIAAAAERAGRNPEQITLVAVSKTKSADMVRQALAAGQLEFGENYLQEAAAKIALLAGACRWHCIGHIQSNKARLAAEIFDVVETIDRLKIARALERHLSAMDKIMPVYIQVNIGREPQKAGVMPEDAAALAREVAACAHLRLSGLMAIPPHSLEAEKSRGYFRGLRELAAELSHTLRLGDNLGLSMGMSGDFETAIEEGATLVRVGTAIFGGR</sequence>
<dbReference type="PANTHER" id="PTHR10146:SF14">
    <property type="entry name" value="PYRIDOXAL PHOSPHATE HOMEOSTASIS PROTEIN"/>
    <property type="match status" value="1"/>
</dbReference>
<evidence type="ECO:0000256" key="1">
    <source>
        <dbReference type="ARBA" id="ARBA00022898"/>
    </source>
</evidence>
<evidence type="ECO:0000259" key="2">
    <source>
        <dbReference type="Pfam" id="PF01168"/>
    </source>
</evidence>
<dbReference type="CDD" id="cd00635">
    <property type="entry name" value="PLPDE_III_YBL036c_like"/>
    <property type="match status" value="1"/>
</dbReference>
<dbReference type="PIRSF" id="PIRSF004848">
    <property type="entry name" value="YBL036c_PLPDEIII"/>
    <property type="match status" value="1"/>
</dbReference>
<dbReference type="AlphaFoldDB" id="A0A3B0VU88"/>
<dbReference type="Gene3D" id="3.20.20.10">
    <property type="entry name" value="Alanine racemase"/>
    <property type="match status" value="1"/>
</dbReference>
<dbReference type="SUPFAM" id="SSF51419">
    <property type="entry name" value="PLP-binding barrel"/>
    <property type="match status" value="1"/>
</dbReference>
<organism evidence="3">
    <name type="scientific">hydrothermal vent metagenome</name>
    <dbReference type="NCBI Taxonomy" id="652676"/>
    <lineage>
        <taxon>unclassified sequences</taxon>
        <taxon>metagenomes</taxon>
        <taxon>ecological metagenomes</taxon>
    </lineage>
</organism>
<dbReference type="InterPro" id="IPR011078">
    <property type="entry name" value="PyrdxlP_homeostasis"/>
</dbReference>
<gene>
    <name evidence="3" type="ORF">MNBD_DELTA03-1589</name>
</gene>
<accession>A0A3B0VU88</accession>
<keyword evidence="1" id="KW-0663">Pyridoxal phosphate</keyword>
<dbReference type="Pfam" id="PF01168">
    <property type="entry name" value="Ala_racemase_N"/>
    <property type="match status" value="1"/>
</dbReference>
<feature type="domain" description="Alanine racemase N-terminal" evidence="2">
    <location>
        <begin position="6"/>
        <end position="225"/>
    </location>
</feature>
<protein>
    <submittedName>
        <fullName evidence="3">UPF0001 protein YggS</fullName>
    </submittedName>
</protein>